<evidence type="ECO:0000313" key="2">
    <source>
        <dbReference type="Proteomes" id="UP000077521"/>
    </source>
</evidence>
<proteinExistence type="predicted"/>
<comment type="caution">
    <text evidence="1">The sequence shown here is derived from an EMBL/GenBank/DDBJ whole genome shotgun (WGS) entry which is preliminary data.</text>
</comment>
<protein>
    <submittedName>
        <fullName evidence="1">Uncharacterized protein</fullName>
    </submittedName>
</protein>
<accession>A0A8T8SG36</accession>
<dbReference type="EMBL" id="LWDF02001294">
    <property type="protein sequence ID" value="KAE8239504.1"/>
    <property type="molecule type" value="Genomic_DNA"/>
</dbReference>
<reference evidence="1" key="2">
    <citation type="journal article" date="2019" name="IMA Fungus">
        <title>Genome sequencing and comparison of five Tilletia species to identify candidate genes for the detection of regulated species infecting wheat.</title>
        <authorList>
            <person name="Nguyen H.D.T."/>
            <person name="Sultana T."/>
            <person name="Kesanakurti P."/>
            <person name="Hambleton S."/>
        </authorList>
    </citation>
    <scope>NUCLEOTIDE SEQUENCE</scope>
    <source>
        <strain evidence="1">DAOMC 236416</strain>
    </source>
</reference>
<sequence length="135" mass="15708">MEQHAFIPTPRPKFQYRGKLHLPSNIEVRASRTENENARKSCRVRGYIQWDDGEVPDEYFAEIVHFFFFEEVNAYRPFALVRPLVDIQAAYGIVRGNWALHLKVVTVDSILEPVGLVELGDFVYVLQKLNWVADE</sequence>
<name>A0A8T8SG36_9BASI</name>
<reference evidence="1" key="1">
    <citation type="submission" date="2016-04" db="EMBL/GenBank/DDBJ databases">
        <authorList>
            <person name="Nguyen H.D."/>
            <person name="Samba Siva P."/>
            <person name="Cullis J."/>
            <person name="Levesque C.A."/>
            <person name="Hambleton S."/>
        </authorList>
    </citation>
    <scope>NUCLEOTIDE SEQUENCE</scope>
    <source>
        <strain evidence="1">DAOMC 236416</strain>
    </source>
</reference>
<gene>
    <name evidence="1" type="ORF">A4X13_0g8172</name>
</gene>
<evidence type="ECO:0000313" key="1">
    <source>
        <dbReference type="EMBL" id="KAE8239504.1"/>
    </source>
</evidence>
<keyword evidence="2" id="KW-1185">Reference proteome</keyword>
<organism evidence="1 2">
    <name type="scientific">Tilletia indica</name>
    <dbReference type="NCBI Taxonomy" id="43049"/>
    <lineage>
        <taxon>Eukaryota</taxon>
        <taxon>Fungi</taxon>
        <taxon>Dikarya</taxon>
        <taxon>Basidiomycota</taxon>
        <taxon>Ustilaginomycotina</taxon>
        <taxon>Exobasidiomycetes</taxon>
        <taxon>Tilletiales</taxon>
        <taxon>Tilletiaceae</taxon>
        <taxon>Tilletia</taxon>
    </lineage>
</organism>
<dbReference type="AlphaFoldDB" id="A0A8T8SG36"/>
<dbReference type="Proteomes" id="UP000077521">
    <property type="component" value="Unassembled WGS sequence"/>
</dbReference>